<dbReference type="GO" id="GO:0003677">
    <property type="term" value="F:DNA binding"/>
    <property type="evidence" value="ECO:0007669"/>
    <property type="project" value="UniProtKB-KW"/>
</dbReference>
<keyword evidence="3" id="KW-0804">Transcription</keyword>
<evidence type="ECO:0000256" key="1">
    <source>
        <dbReference type="ARBA" id="ARBA00023015"/>
    </source>
</evidence>
<accession>A0A2V4AGA0</accession>
<protein>
    <submittedName>
        <fullName evidence="4">Uncharacterized protein</fullName>
    </submittedName>
</protein>
<organism evidence="4 5">
    <name type="scientific">Prauserella muralis</name>
    <dbReference type="NCBI Taxonomy" id="588067"/>
    <lineage>
        <taxon>Bacteria</taxon>
        <taxon>Bacillati</taxon>
        <taxon>Actinomycetota</taxon>
        <taxon>Actinomycetes</taxon>
        <taxon>Pseudonocardiales</taxon>
        <taxon>Pseudonocardiaceae</taxon>
        <taxon>Prauserella</taxon>
    </lineage>
</organism>
<keyword evidence="2" id="KW-0238">DNA-binding</keyword>
<dbReference type="InterPro" id="IPR008920">
    <property type="entry name" value="TF_FadR/GntR_C"/>
</dbReference>
<keyword evidence="1" id="KW-0805">Transcription regulation</keyword>
<dbReference type="AlphaFoldDB" id="A0A2V4AGA0"/>
<sequence>MVVGGELDGDPPHAVDGRPGVRQKILDADDQTALMLQSIRHHRAMFAAIADRDGLTASRLARESLYAYYADHVSPADRKILADLVRECGGRLPA</sequence>
<dbReference type="EMBL" id="MASW01000007">
    <property type="protein sequence ID" value="PXY18869.1"/>
    <property type="molecule type" value="Genomic_DNA"/>
</dbReference>
<name>A0A2V4AGA0_9PSEU</name>
<evidence type="ECO:0000256" key="3">
    <source>
        <dbReference type="ARBA" id="ARBA00023163"/>
    </source>
</evidence>
<dbReference type="Gene3D" id="1.20.120.530">
    <property type="entry name" value="GntR ligand-binding domain-like"/>
    <property type="match status" value="1"/>
</dbReference>
<gene>
    <name evidence="4" type="ORF">BAY60_28895</name>
</gene>
<dbReference type="Proteomes" id="UP000249915">
    <property type="component" value="Unassembled WGS sequence"/>
</dbReference>
<evidence type="ECO:0000256" key="2">
    <source>
        <dbReference type="ARBA" id="ARBA00023125"/>
    </source>
</evidence>
<proteinExistence type="predicted"/>
<keyword evidence="5" id="KW-1185">Reference proteome</keyword>
<evidence type="ECO:0000313" key="5">
    <source>
        <dbReference type="Proteomes" id="UP000249915"/>
    </source>
</evidence>
<comment type="caution">
    <text evidence="4">The sequence shown here is derived from an EMBL/GenBank/DDBJ whole genome shotgun (WGS) entry which is preliminary data.</text>
</comment>
<reference evidence="4 5" key="1">
    <citation type="submission" date="2016-07" db="EMBL/GenBank/DDBJ databases">
        <title>Draft genome sequence of Prauserella muralis DSM 45305, isolated from a mould-covered wall in an indoor environment.</title>
        <authorList>
            <person name="Ruckert C."/>
            <person name="Albersmeier A."/>
            <person name="Jiang C.-L."/>
            <person name="Jiang Y."/>
            <person name="Kalinowski J."/>
            <person name="Schneider O."/>
            <person name="Winkler A."/>
            <person name="Zotchev S.B."/>
        </authorList>
    </citation>
    <scope>NUCLEOTIDE SEQUENCE [LARGE SCALE GENOMIC DNA]</scope>
    <source>
        <strain evidence="4 5">DSM 45305</strain>
    </source>
</reference>
<evidence type="ECO:0000313" key="4">
    <source>
        <dbReference type="EMBL" id="PXY18869.1"/>
    </source>
</evidence>